<dbReference type="NCBIfam" id="TIGR00242">
    <property type="entry name" value="division/cell wall cluster transcriptional repressor MraZ"/>
    <property type="match status" value="1"/>
</dbReference>
<dbReference type="GO" id="GO:0000976">
    <property type="term" value="F:transcription cis-regulatory region binding"/>
    <property type="evidence" value="ECO:0007669"/>
    <property type="project" value="TreeGrafter"/>
</dbReference>
<dbReference type="InterPro" id="IPR035644">
    <property type="entry name" value="MraZ_C"/>
</dbReference>
<dbReference type="InterPro" id="IPR007159">
    <property type="entry name" value="SpoVT-AbrB_dom"/>
</dbReference>
<dbReference type="PROSITE" id="PS51740">
    <property type="entry name" value="SPOVT_ABRB"/>
    <property type="match status" value="2"/>
</dbReference>
<keyword evidence="10" id="KW-1185">Reference proteome</keyword>
<dbReference type="Gene3D" id="3.40.1550.20">
    <property type="entry name" value="Transcriptional regulator MraZ domain"/>
    <property type="match status" value="1"/>
</dbReference>
<dbReference type="Proteomes" id="UP000822993">
    <property type="component" value="Unassembled WGS sequence"/>
</dbReference>
<dbReference type="GO" id="GO:2000143">
    <property type="term" value="P:negative regulation of DNA-templated transcription initiation"/>
    <property type="evidence" value="ECO:0007669"/>
    <property type="project" value="TreeGrafter"/>
</dbReference>
<evidence type="ECO:0000313" key="9">
    <source>
        <dbReference type="EMBL" id="MBE7698937.1"/>
    </source>
</evidence>
<organism evidence="9 10">
    <name type="scientific">Oerskovia douganii</name>
    <dbReference type="NCBI Taxonomy" id="2762210"/>
    <lineage>
        <taxon>Bacteria</taxon>
        <taxon>Bacillati</taxon>
        <taxon>Actinomycetota</taxon>
        <taxon>Actinomycetes</taxon>
        <taxon>Micrococcales</taxon>
        <taxon>Cellulomonadaceae</taxon>
        <taxon>Oerskovia</taxon>
    </lineage>
</organism>
<dbReference type="Pfam" id="PF02381">
    <property type="entry name" value="MraZ"/>
    <property type="match status" value="2"/>
</dbReference>
<feature type="domain" description="SpoVT-AbrB" evidence="8">
    <location>
        <begin position="5"/>
        <end position="47"/>
    </location>
</feature>
<evidence type="ECO:0000256" key="1">
    <source>
        <dbReference type="ARBA" id="ARBA00013860"/>
    </source>
</evidence>
<evidence type="ECO:0000256" key="6">
    <source>
        <dbReference type="ARBA" id="ARBA00023163"/>
    </source>
</evidence>
<sequence>MLLGTFTPRLDDKGRLILPAKFRGQLASGLVMTRGQERCLFLLPMDEFRRMYDQIRQAPVTSKQARDYLRVFLSGASDEIPDKQGRVSIPAPLRAYAGLDRDVAVIGAGTRVEIWDATAWETYLAEQEAEYASTAEEVLPALRF</sequence>
<dbReference type="HAMAP" id="MF_01008">
    <property type="entry name" value="MraZ"/>
    <property type="match status" value="1"/>
</dbReference>
<dbReference type="InterPro" id="IPR035642">
    <property type="entry name" value="MraZ_N"/>
</dbReference>
<name>A0A9D5UE51_9CELL</name>
<dbReference type="InterPro" id="IPR038619">
    <property type="entry name" value="MraZ_sf"/>
</dbReference>
<dbReference type="EMBL" id="JACSPN010000001">
    <property type="protein sequence ID" value="MBE7698937.1"/>
    <property type="molecule type" value="Genomic_DNA"/>
</dbReference>
<comment type="subunit">
    <text evidence="7">Forms oligomers.</text>
</comment>
<comment type="caution">
    <text evidence="9">The sequence shown here is derived from an EMBL/GenBank/DDBJ whole genome shotgun (WGS) entry which is preliminary data.</text>
</comment>
<keyword evidence="3" id="KW-0677">Repeat</keyword>
<evidence type="ECO:0000256" key="2">
    <source>
        <dbReference type="ARBA" id="ARBA00022490"/>
    </source>
</evidence>
<evidence type="ECO:0000313" key="10">
    <source>
        <dbReference type="Proteomes" id="UP000822993"/>
    </source>
</evidence>
<comment type="similarity">
    <text evidence="7">Belongs to the MraZ family.</text>
</comment>
<proteinExistence type="inferred from homology"/>
<reference evidence="9 10" key="1">
    <citation type="submission" date="2020-08" db="EMBL/GenBank/DDBJ databases">
        <title>A Genomic Blueprint of the Chicken Gut Microbiome.</title>
        <authorList>
            <person name="Gilroy R."/>
            <person name="Ravi A."/>
            <person name="Getino M."/>
            <person name="Pursley I."/>
            <person name="Horton D.L."/>
            <person name="Alikhan N.-F."/>
            <person name="Baker D."/>
            <person name="Gharbi K."/>
            <person name="Hall N."/>
            <person name="Watson M."/>
            <person name="Adriaenssens E.M."/>
            <person name="Foster-Nyarko E."/>
            <person name="Jarju S."/>
            <person name="Secka A."/>
            <person name="Antonio M."/>
            <person name="Oren A."/>
            <person name="Chaudhuri R."/>
            <person name="La Ragione R.M."/>
            <person name="Hildebrand F."/>
            <person name="Pallen M.J."/>
        </authorList>
    </citation>
    <scope>NUCLEOTIDE SEQUENCE [LARGE SCALE GENOMIC DNA]</scope>
    <source>
        <strain evidence="9 10">Sa1BUA8</strain>
    </source>
</reference>
<evidence type="ECO:0000256" key="5">
    <source>
        <dbReference type="ARBA" id="ARBA00023125"/>
    </source>
</evidence>
<dbReference type="GO" id="GO:0003700">
    <property type="term" value="F:DNA-binding transcription factor activity"/>
    <property type="evidence" value="ECO:0007669"/>
    <property type="project" value="UniProtKB-UniRule"/>
</dbReference>
<keyword evidence="5 7" id="KW-0238">DNA-binding</keyword>
<evidence type="ECO:0000256" key="4">
    <source>
        <dbReference type="ARBA" id="ARBA00023015"/>
    </source>
</evidence>
<dbReference type="RefSeq" id="WP_193718347.1">
    <property type="nucleotide sequence ID" value="NZ_JACSPN010000001.1"/>
</dbReference>
<keyword evidence="6 7" id="KW-0804">Transcription</keyword>
<dbReference type="AlphaFoldDB" id="A0A9D5UE51"/>
<evidence type="ECO:0000256" key="3">
    <source>
        <dbReference type="ARBA" id="ARBA00022737"/>
    </source>
</evidence>
<comment type="subcellular location">
    <subcellularLocation>
        <location evidence="7">Cytoplasm</location>
        <location evidence="7">Nucleoid</location>
    </subcellularLocation>
</comment>
<dbReference type="CDD" id="cd16321">
    <property type="entry name" value="MraZ_C"/>
    <property type="match status" value="1"/>
</dbReference>
<dbReference type="SUPFAM" id="SSF89447">
    <property type="entry name" value="AbrB/MazE/MraZ-like"/>
    <property type="match status" value="1"/>
</dbReference>
<evidence type="ECO:0000259" key="8">
    <source>
        <dbReference type="PROSITE" id="PS51740"/>
    </source>
</evidence>
<dbReference type="PANTHER" id="PTHR34701:SF1">
    <property type="entry name" value="TRANSCRIPTIONAL REGULATOR MRAZ"/>
    <property type="match status" value="1"/>
</dbReference>
<protein>
    <recommendedName>
        <fullName evidence="1 7">Transcriptional regulator MraZ</fullName>
    </recommendedName>
</protein>
<keyword evidence="4 7" id="KW-0805">Transcription regulation</keyword>
<gene>
    <name evidence="7 9" type="primary">mraZ</name>
    <name evidence="9" type="ORF">H9623_01270</name>
</gene>
<dbReference type="InterPro" id="IPR020603">
    <property type="entry name" value="MraZ_dom"/>
</dbReference>
<dbReference type="GO" id="GO:0009295">
    <property type="term" value="C:nucleoid"/>
    <property type="evidence" value="ECO:0007669"/>
    <property type="project" value="UniProtKB-SubCell"/>
</dbReference>
<keyword evidence="2 7" id="KW-0963">Cytoplasm</keyword>
<dbReference type="CDD" id="cd16320">
    <property type="entry name" value="MraZ_N"/>
    <property type="match status" value="1"/>
</dbReference>
<accession>A0A9D5UE51</accession>
<feature type="domain" description="SpoVT-AbrB" evidence="8">
    <location>
        <begin position="76"/>
        <end position="119"/>
    </location>
</feature>
<dbReference type="InterPro" id="IPR003444">
    <property type="entry name" value="MraZ"/>
</dbReference>
<dbReference type="InterPro" id="IPR037914">
    <property type="entry name" value="SpoVT-AbrB_sf"/>
</dbReference>
<dbReference type="GO" id="GO:0005737">
    <property type="term" value="C:cytoplasm"/>
    <property type="evidence" value="ECO:0007669"/>
    <property type="project" value="UniProtKB-UniRule"/>
</dbReference>
<evidence type="ECO:0000256" key="7">
    <source>
        <dbReference type="HAMAP-Rule" id="MF_01008"/>
    </source>
</evidence>
<dbReference type="PANTHER" id="PTHR34701">
    <property type="entry name" value="TRANSCRIPTIONAL REGULATOR MRAZ"/>
    <property type="match status" value="1"/>
</dbReference>